<evidence type="ECO:0000313" key="9">
    <source>
        <dbReference type="EMBL" id="SHM08844.1"/>
    </source>
</evidence>
<evidence type="ECO:0000256" key="3">
    <source>
        <dbReference type="ARBA" id="ARBA00022475"/>
    </source>
</evidence>
<dbReference type="InterPro" id="IPR004254">
    <property type="entry name" value="AdipoR/HlyIII-related"/>
</dbReference>
<feature type="transmembrane region" description="Helical" evidence="8">
    <location>
        <begin position="149"/>
        <end position="165"/>
    </location>
</feature>
<protein>
    <submittedName>
        <fullName evidence="9">Hemolysin III</fullName>
    </submittedName>
</protein>
<feature type="transmembrane region" description="Helical" evidence="8">
    <location>
        <begin position="92"/>
        <end position="116"/>
    </location>
</feature>
<organism evidence="9 10">
    <name type="scientific">Chitinophaga jiangningensis</name>
    <dbReference type="NCBI Taxonomy" id="1419482"/>
    <lineage>
        <taxon>Bacteria</taxon>
        <taxon>Pseudomonadati</taxon>
        <taxon>Bacteroidota</taxon>
        <taxon>Chitinophagia</taxon>
        <taxon>Chitinophagales</taxon>
        <taxon>Chitinophagaceae</taxon>
        <taxon>Chitinophaga</taxon>
    </lineage>
</organism>
<dbReference type="Proteomes" id="UP000184420">
    <property type="component" value="Unassembled WGS sequence"/>
</dbReference>
<evidence type="ECO:0000256" key="5">
    <source>
        <dbReference type="ARBA" id="ARBA00022989"/>
    </source>
</evidence>
<dbReference type="PANTHER" id="PTHR20855:SF3">
    <property type="entry name" value="LD03007P"/>
    <property type="match status" value="1"/>
</dbReference>
<keyword evidence="3" id="KW-1003">Cell membrane</keyword>
<evidence type="ECO:0000256" key="8">
    <source>
        <dbReference type="SAM" id="Phobius"/>
    </source>
</evidence>
<dbReference type="InterPro" id="IPR005744">
    <property type="entry name" value="Hy-lIII"/>
</dbReference>
<feature type="transmembrane region" description="Helical" evidence="8">
    <location>
        <begin position="177"/>
        <end position="196"/>
    </location>
</feature>
<feature type="transmembrane region" description="Helical" evidence="8">
    <location>
        <begin position="32"/>
        <end position="54"/>
    </location>
</feature>
<evidence type="ECO:0000256" key="7">
    <source>
        <dbReference type="PIRSR" id="PIRSR604254-1"/>
    </source>
</evidence>
<feature type="binding site" evidence="7">
    <location>
        <position position="208"/>
    </location>
    <ligand>
        <name>Zn(2+)</name>
        <dbReference type="ChEBI" id="CHEBI:29105"/>
    </ligand>
</feature>
<gene>
    <name evidence="9" type="ORF">SAMN05444266_106319</name>
</gene>
<proteinExistence type="inferred from homology"/>
<feature type="binding site" evidence="7">
    <location>
        <position position="204"/>
    </location>
    <ligand>
        <name>Zn(2+)</name>
        <dbReference type="ChEBI" id="CHEBI:29105"/>
    </ligand>
</feature>
<accession>A0A1M7FXP5</accession>
<keyword evidence="7" id="KW-0862">Zinc</keyword>
<reference evidence="9 10" key="1">
    <citation type="submission" date="2016-11" db="EMBL/GenBank/DDBJ databases">
        <authorList>
            <person name="Jaros S."/>
            <person name="Januszkiewicz K."/>
            <person name="Wedrychowicz H."/>
        </authorList>
    </citation>
    <scope>NUCLEOTIDE SEQUENCE [LARGE SCALE GENOMIC DNA]</scope>
    <source>
        <strain evidence="9 10">DSM 27406</strain>
    </source>
</reference>
<evidence type="ECO:0000256" key="6">
    <source>
        <dbReference type="ARBA" id="ARBA00023136"/>
    </source>
</evidence>
<keyword evidence="10" id="KW-1185">Reference proteome</keyword>
<feature type="transmembrane region" description="Helical" evidence="8">
    <location>
        <begin position="123"/>
        <end position="143"/>
    </location>
</feature>
<dbReference type="EMBL" id="FRBL01000006">
    <property type="protein sequence ID" value="SHM08844.1"/>
    <property type="molecule type" value="Genomic_DNA"/>
</dbReference>
<keyword evidence="6 8" id="KW-0472">Membrane</keyword>
<comment type="subcellular location">
    <subcellularLocation>
        <location evidence="1">Cell membrane</location>
        <topology evidence="1">Multi-pass membrane protein</topology>
    </subcellularLocation>
</comment>
<evidence type="ECO:0000256" key="1">
    <source>
        <dbReference type="ARBA" id="ARBA00004651"/>
    </source>
</evidence>
<feature type="transmembrane region" description="Helical" evidence="8">
    <location>
        <begin position="202"/>
        <end position="224"/>
    </location>
</feature>
<feature type="transmembrane region" description="Helical" evidence="8">
    <location>
        <begin position="61"/>
        <end position="80"/>
    </location>
</feature>
<dbReference type="GO" id="GO:0005886">
    <property type="term" value="C:plasma membrane"/>
    <property type="evidence" value="ECO:0007669"/>
    <property type="project" value="UniProtKB-SubCell"/>
</dbReference>
<keyword evidence="5 8" id="KW-1133">Transmembrane helix</keyword>
<evidence type="ECO:0000256" key="4">
    <source>
        <dbReference type="ARBA" id="ARBA00022692"/>
    </source>
</evidence>
<dbReference type="PANTHER" id="PTHR20855">
    <property type="entry name" value="ADIPOR/PROGESTIN RECEPTOR-RELATED"/>
    <property type="match status" value="1"/>
</dbReference>
<sequence>MQICSSFILKSCDMGIIVQQTYTRQQEIVNGLIHAAGVIFGVSALPVLTAIAAIHGNTPGIVGAGIYSFCFILLFTNSTVYHLSLEPYVKKIFLVFDHISIYFLIAGTYTPFLLVYMLNSFGITLLCILWGLTLVGMFFKIWFTGRFDILSTIIYLAMGWIMVLGGKRFFENMPLSVIVMLFAGGILYSAGVFFYIWDKYKFTHAVWHFLVLAAAICHYVAVLLTM</sequence>
<keyword evidence="4 8" id="KW-0812">Transmembrane</keyword>
<dbReference type="GO" id="GO:0140911">
    <property type="term" value="F:pore-forming activity"/>
    <property type="evidence" value="ECO:0007669"/>
    <property type="project" value="InterPro"/>
</dbReference>
<keyword evidence="7" id="KW-0479">Metal-binding</keyword>
<name>A0A1M7FXP5_9BACT</name>
<dbReference type="NCBIfam" id="TIGR01065">
    <property type="entry name" value="hlyIII"/>
    <property type="match status" value="1"/>
</dbReference>
<dbReference type="AlphaFoldDB" id="A0A1M7FXP5"/>
<evidence type="ECO:0000313" key="10">
    <source>
        <dbReference type="Proteomes" id="UP000184420"/>
    </source>
</evidence>
<evidence type="ECO:0000256" key="2">
    <source>
        <dbReference type="ARBA" id="ARBA00008488"/>
    </source>
</evidence>
<feature type="binding site" evidence="7">
    <location>
        <position position="82"/>
    </location>
    <ligand>
        <name>Zn(2+)</name>
        <dbReference type="ChEBI" id="CHEBI:29105"/>
    </ligand>
</feature>
<dbReference type="GO" id="GO:0046872">
    <property type="term" value="F:metal ion binding"/>
    <property type="evidence" value="ECO:0007669"/>
    <property type="project" value="UniProtKB-KW"/>
</dbReference>
<dbReference type="STRING" id="1419482.SAMN05444266_106319"/>
<dbReference type="Pfam" id="PF03006">
    <property type="entry name" value="HlyIII"/>
    <property type="match status" value="1"/>
</dbReference>
<comment type="similarity">
    <text evidence="2">Belongs to the UPF0073 (Hly-III) family.</text>
</comment>